<keyword evidence="5" id="KW-0129">CBS domain</keyword>
<dbReference type="Proteomes" id="UP000281553">
    <property type="component" value="Unassembled WGS sequence"/>
</dbReference>
<dbReference type="SUPFAM" id="SSF81340">
    <property type="entry name" value="Clc chloride channel"/>
    <property type="match status" value="1"/>
</dbReference>
<keyword evidence="4" id="KW-1133">Transmembrane helix</keyword>
<dbReference type="InterPro" id="IPR051280">
    <property type="entry name" value="Cl-channel/antiporter"/>
</dbReference>
<accession>A0A3P7MN99</accession>
<gene>
    <name evidence="7" type="ORF">DILT_LOCUS15681</name>
</gene>
<dbReference type="AlphaFoldDB" id="A0A3P7MN99"/>
<keyword evidence="6" id="KW-0472">Membrane</keyword>
<proteinExistence type="predicted"/>
<name>A0A3P7MN99_DIBLA</name>
<protein>
    <submittedName>
        <fullName evidence="7">Uncharacterized protein</fullName>
    </submittedName>
</protein>
<evidence type="ECO:0000256" key="1">
    <source>
        <dbReference type="ARBA" id="ARBA00004141"/>
    </source>
</evidence>
<evidence type="ECO:0000313" key="8">
    <source>
        <dbReference type="Proteomes" id="UP000281553"/>
    </source>
</evidence>
<organism evidence="7 8">
    <name type="scientific">Dibothriocephalus latus</name>
    <name type="common">Fish tapeworm</name>
    <name type="synonym">Diphyllobothrium latum</name>
    <dbReference type="NCBI Taxonomy" id="60516"/>
    <lineage>
        <taxon>Eukaryota</taxon>
        <taxon>Metazoa</taxon>
        <taxon>Spiralia</taxon>
        <taxon>Lophotrochozoa</taxon>
        <taxon>Platyhelminthes</taxon>
        <taxon>Cestoda</taxon>
        <taxon>Eucestoda</taxon>
        <taxon>Diphyllobothriidea</taxon>
        <taxon>Diphyllobothriidae</taxon>
        <taxon>Dibothriocephalus</taxon>
    </lineage>
</organism>
<keyword evidence="2" id="KW-0812">Transmembrane</keyword>
<evidence type="ECO:0000256" key="3">
    <source>
        <dbReference type="ARBA" id="ARBA00022737"/>
    </source>
</evidence>
<evidence type="ECO:0000256" key="6">
    <source>
        <dbReference type="ARBA" id="ARBA00023136"/>
    </source>
</evidence>
<dbReference type="Gene3D" id="1.10.3080.10">
    <property type="entry name" value="Clc chloride channel"/>
    <property type="match status" value="1"/>
</dbReference>
<dbReference type="InterPro" id="IPR001807">
    <property type="entry name" value="ClC"/>
</dbReference>
<evidence type="ECO:0000256" key="5">
    <source>
        <dbReference type="ARBA" id="ARBA00023122"/>
    </source>
</evidence>
<keyword evidence="8" id="KW-1185">Reference proteome</keyword>
<evidence type="ECO:0000313" key="7">
    <source>
        <dbReference type="EMBL" id="VDN31104.1"/>
    </source>
</evidence>
<dbReference type="GO" id="GO:0005765">
    <property type="term" value="C:lysosomal membrane"/>
    <property type="evidence" value="ECO:0007669"/>
    <property type="project" value="TreeGrafter"/>
</dbReference>
<dbReference type="PRINTS" id="PR00762">
    <property type="entry name" value="CLCHANNEL"/>
</dbReference>
<dbReference type="InterPro" id="IPR014743">
    <property type="entry name" value="Cl-channel_core"/>
</dbReference>
<feature type="non-terminal residue" evidence="7">
    <location>
        <position position="46"/>
    </location>
</feature>
<dbReference type="PANTHER" id="PTHR11689:SF136">
    <property type="entry name" value="H(+)_CL(-) EXCHANGE TRANSPORTER 7"/>
    <property type="match status" value="1"/>
</dbReference>
<comment type="subcellular location">
    <subcellularLocation>
        <location evidence="1">Membrane</location>
        <topology evidence="1">Multi-pass membrane protein</topology>
    </subcellularLocation>
</comment>
<dbReference type="EMBL" id="UYRU01080482">
    <property type="protein sequence ID" value="VDN31104.1"/>
    <property type="molecule type" value="Genomic_DNA"/>
</dbReference>
<sequence length="46" mass="4688">MLNTAEPTLFPDPGKFALIGAAAQLGGIVRMIASLTVILMEASGSI</sequence>
<reference evidence="7 8" key="1">
    <citation type="submission" date="2018-11" db="EMBL/GenBank/DDBJ databases">
        <authorList>
            <consortium name="Pathogen Informatics"/>
        </authorList>
    </citation>
    <scope>NUCLEOTIDE SEQUENCE [LARGE SCALE GENOMIC DNA]</scope>
</reference>
<evidence type="ECO:0000256" key="2">
    <source>
        <dbReference type="ARBA" id="ARBA00022692"/>
    </source>
</evidence>
<dbReference type="PANTHER" id="PTHR11689">
    <property type="entry name" value="CHLORIDE CHANNEL PROTEIN CLC FAMILY MEMBER"/>
    <property type="match status" value="1"/>
</dbReference>
<evidence type="ECO:0000256" key="4">
    <source>
        <dbReference type="ARBA" id="ARBA00022989"/>
    </source>
</evidence>
<keyword evidence="3" id="KW-0677">Repeat</keyword>
<dbReference type="GO" id="GO:0015108">
    <property type="term" value="F:chloride transmembrane transporter activity"/>
    <property type="evidence" value="ECO:0007669"/>
    <property type="project" value="InterPro"/>
</dbReference>